<dbReference type="SUPFAM" id="SSF53448">
    <property type="entry name" value="Nucleotide-diphospho-sugar transferases"/>
    <property type="match status" value="1"/>
</dbReference>
<reference evidence="2 4" key="1">
    <citation type="submission" date="2017-11" db="EMBL/GenBank/DDBJ databases">
        <authorList>
            <person name="Han C.G."/>
        </authorList>
    </citation>
    <scope>NUCLEOTIDE SEQUENCE [LARGE SCALE GENOMIC DNA]</scope>
    <source>
        <strain evidence="2 4">HCNT1</strain>
    </source>
</reference>
<evidence type="ECO:0000259" key="1">
    <source>
        <dbReference type="Pfam" id="PF00535"/>
    </source>
</evidence>
<dbReference type="OrthoDB" id="5291101at2"/>
<geneLocation type="plasmid" evidence="3 5">
    <name>pWSM1592_1</name>
</geneLocation>
<reference evidence="2 4" key="2">
    <citation type="submission" date="2017-12" db="EMBL/GenBank/DDBJ databases">
        <title>Genome sequence of Rhizobium sullae HCNT1 isolated from Sulla coronaria nodules and featuring peculiar denitrification phenotypes.</title>
        <authorList>
            <person name="De Diego-Diaz B."/>
            <person name="Treu L."/>
            <person name="Campanaro S."/>
            <person name="Da Silva Duarte V."/>
            <person name="Basaglia M."/>
            <person name="Favaro L."/>
            <person name="Casella S."/>
            <person name="Squartini A."/>
        </authorList>
    </citation>
    <scope>NUCLEOTIDE SEQUENCE [LARGE SCALE GENOMIC DNA]</scope>
    <source>
        <strain evidence="2 4">HCNT1</strain>
    </source>
</reference>
<proteinExistence type="predicted"/>
<dbReference type="Proteomes" id="UP000232164">
    <property type="component" value="Unassembled WGS sequence"/>
</dbReference>
<evidence type="ECO:0000313" key="3">
    <source>
        <dbReference type="EMBL" id="UWU18526.1"/>
    </source>
</evidence>
<dbReference type="GO" id="GO:0016758">
    <property type="term" value="F:hexosyltransferase activity"/>
    <property type="evidence" value="ECO:0007669"/>
    <property type="project" value="UniProtKB-ARBA"/>
</dbReference>
<name>A0A2N0DH64_RHISU</name>
<evidence type="ECO:0000313" key="4">
    <source>
        <dbReference type="Proteomes" id="UP000232164"/>
    </source>
</evidence>
<reference evidence="3" key="3">
    <citation type="submission" date="2022-09" db="EMBL/GenBank/DDBJ databases">
        <title>Australian commercial rhizobial inoculants.</title>
        <authorList>
            <person name="Kohlmeier M.G."/>
            <person name="O'Hara G.W."/>
            <person name="Colombi E."/>
            <person name="Ramsay J.P."/>
            <person name="Terpolilli J."/>
        </authorList>
    </citation>
    <scope>NUCLEOTIDE SEQUENCE</scope>
    <source>
        <strain evidence="3">WSM1592</strain>
        <plasmid evidence="3">pWSM1592_1</plasmid>
    </source>
</reference>
<dbReference type="STRING" id="1041146.GCA_000427985_02278"/>
<protein>
    <submittedName>
        <fullName evidence="2 3">Glycosyltransferase</fullName>
    </submittedName>
</protein>
<dbReference type="AlphaFoldDB" id="A0A2N0DH64"/>
<dbReference type="Pfam" id="PF00535">
    <property type="entry name" value="Glycos_transf_2"/>
    <property type="match status" value="1"/>
</dbReference>
<keyword evidence="5" id="KW-1185">Reference proteome</keyword>
<dbReference type="InterPro" id="IPR001173">
    <property type="entry name" value="Glyco_trans_2-like"/>
</dbReference>
<dbReference type="InterPro" id="IPR029044">
    <property type="entry name" value="Nucleotide-diphossugar_trans"/>
</dbReference>
<evidence type="ECO:0000313" key="5">
    <source>
        <dbReference type="Proteomes" id="UP001060123"/>
    </source>
</evidence>
<sequence>MLPDVPDISYIVAAYNAAGTVARAIESVLAQEGVDVEVIVADDCSVDETAHIVRSYGSEKVRLVSLPDNRGPGGARNAAIADARGRWIGIVDADDEILPQRTKRLLTCADVPAVDAVVDNLVIKSEGKERLLHRTADLARLGNLSLAHFIDHNMLFAGRFNLGYLKPLIRRDFIRANGIAYDDQLRIGEDYLFLARTLSRGAYCIVEPEAGYLYHSAKGSISHVMNLNDVEAMIRADRDFLATFPVDAAARAAQLRRIKNLEEAAAFLTLVDHIKQRSVADAVKDVLRNPAAARHLKMPITARLKRAMVALQTPSSAFRRVSQ</sequence>
<dbReference type="EMBL" id="CP104144">
    <property type="protein sequence ID" value="UWU18526.1"/>
    <property type="molecule type" value="Genomic_DNA"/>
</dbReference>
<keyword evidence="3" id="KW-0614">Plasmid</keyword>
<dbReference type="Gene3D" id="3.90.550.10">
    <property type="entry name" value="Spore Coat Polysaccharide Biosynthesis Protein SpsA, Chain A"/>
    <property type="match status" value="1"/>
</dbReference>
<dbReference type="PANTHER" id="PTHR22916">
    <property type="entry name" value="GLYCOSYLTRANSFERASE"/>
    <property type="match status" value="1"/>
</dbReference>
<gene>
    <name evidence="2" type="ORF">CWR43_01160</name>
    <name evidence="3" type="ORF">N2599_25205</name>
</gene>
<accession>A0A2N0DH64</accession>
<feature type="domain" description="Glycosyltransferase 2-like" evidence="1">
    <location>
        <begin position="9"/>
        <end position="169"/>
    </location>
</feature>
<dbReference type="PANTHER" id="PTHR22916:SF3">
    <property type="entry name" value="UDP-GLCNAC:BETAGAL BETA-1,3-N-ACETYLGLUCOSAMINYLTRANSFERASE-LIKE PROTEIN 1"/>
    <property type="match status" value="1"/>
</dbReference>
<organism evidence="2 4">
    <name type="scientific">Rhizobium sullae</name>
    <name type="common">Rhizobium hedysari</name>
    <dbReference type="NCBI Taxonomy" id="50338"/>
    <lineage>
        <taxon>Bacteria</taxon>
        <taxon>Pseudomonadati</taxon>
        <taxon>Pseudomonadota</taxon>
        <taxon>Alphaproteobacteria</taxon>
        <taxon>Hyphomicrobiales</taxon>
        <taxon>Rhizobiaceae</taxon>
        <taxon>Rhizobium/Agrobacterium group</taxon>
        <taxon>Rhizobium</taxon>
    </lineage>
</organism>
<dbReference type="RefSeq" id="WP_037142769.1">
    <property type="nucleotide sequence ID" value="NZ_CP104144.1"/>
</dbReference>
<dbReference type="EMBL" id="PIQN01000002">
    <property type="protein sequence ID" value="PKA45451.1"/>
    <property type="molecule type" value="Genomic_DNA"/>
</dbReference>
<dbReference type="Proteomes" id="UP001060123">
    <property type="component" value="Plasmid pWSM1592_1"/>
</dbReference>
<evidence type="ECO:0000313" key="2">
    <source>
        <dbReference type="EMBL" id="PKA45451.1"/>
    </source>
</evidence>
<keyword evidence="2" id="KW-0808">Transferase</keyword>